<name>A0A1G4TEF4_9BACL</name>
<dbReference type="RefSeq" id="WP_090675727.1">
    <property type="nucleotide sequence ID" value="NZ_FMTT01000048.1"/>
</dbReference>
<dbReference type="InterPro" id="IPR019618">
    <property type="entry name" value="Spore_germination_GerPA"/>
</dbReference>
<reference evidence="2" key="1">
    <citation type="submission" date="2016-10" db="EMBL/GenBank/DDBJ databases">
        <authorList>
            <person name="Varghese N."/>
            <person name="Submissions S."/>
        </authorList>
    </citation>
    <scope>NUCLEOTIDE SEQUENCE [LARGE SCALE GENOMIC DNA]</scope>
    <source>
        <strain evidence="2">CGMCC 1.8946</strain>
    </source>
</reference>
<proteinExistence type="predicted"/>
<dbReference type="EMBL" id="FMTT01000048">
    <property type="protein sequence ID" value="SCW79125.1"/>
    <property type="molecule type" value="Genomic_DNA"/>
</dbReference>
<dbReference type="Proteomes" id="UP000198601">
    <property type="component" value="Unassembled WGS sequence"/>
</dbReference>
<evidence type="ECO:0000313" key="1">
    <source>
        <dbReference type="EMBL" id="SCW79125.1"/>
    </source>
</evidence>
<evidence type="ECO:0000313" key="2">
    <source>
        <dbReference type="Proteomes" id="UP000198601"/>
    </source>
</evidence>
<keyword evidence="2" id="KW-1185">Reference proteome</keyword>
<dbReference type="AlphaFoldDB" id="A0A1G4TEF4"/>
<dbReference type="STRING" id="624147.SAMN04487970_104820"/>
<dbReference type="Pfam" id="PF10676">
    <property type="entry name" value="gerPA"/>
    <property type="match status" value="1"/>
</dbReference>
<organism evidence="1 2">
    <name type="scientific">Paenibacillus tianmuensis</name>
    <dbReference type="NCBI Taxonomy" id="624147"/>
    <lineage>
        <taxon>Bacteria</taxon>
        <taxon>Bacillati</taxon>
        <taxon>Bacillota</taxon>
        <taxon>Bacilli</taxon>
        <taxon>Bacillales</taxon>
        <taxon>Paenibacillaceae</taxon>
        <taxon>Paenibacillus</taxon>
    </lineage>
</organism>
<dbReference type="OrthoDB" id="2899658at2"/>
<gene>
    <name evidence="1" type="ORF">SAMN04487970_104820</name>
</gene>
<accession>A0A1G4TEF4</accession>
<protein>
    <submittedName>
        <fullName evidence="1">Spore germination protein gerPA/gerPF</fullName>
    </submittedName>
</protein>
<sequence length="82" mass="8589">MPNIINIFNIKTNGLSKNANIDFGTTVQNGHTVNVKVVGANFANGDFSPVSSLMINVGADPDLVDQNQNSFGSPNAPVTNTV</sequence>